<evidence type="ECO:0000313" key="3">
    <source>
        <dbReference type="Proteomes" id="UP000077115"/>
    </source>
</evidence>
<dbReference type="OrthoDB" id="10248897at2759"/>
<dbReference type="Proteomes" id="UP000077115">
    <property type="component" value="Unassembled WGS sequence"/>
</dbReference>
<protein>
    <recommendedName>
        <fullName evidence="1">Polysaccharide biosynthesis domain-containing protein</fullName>
    </recommendedName>
</protein>
<dbReference type="Pfam" id="PF04669">
    <property type="entry name" value="PBDC1"/>
    <property type="match status" value="1"/>
</dbReference>
<dbReference type="PANTHER" id="PTHR13410">
    <property type="entry name" value="PROTEIN PBDC1"/>
    <property type="match status" value="1"/>
</dbReference>
<dbReference type="EMBL" id="DS022300">
    <property type="protein sequence ID" value="OAJ36093.1"/>
    <property type="molecule type" value="Genomic_DNA"/>
</dbReference>
<dbReference type="GO" id="GO:0005737">
    <property type="term" value="C:cytoplasm"/>
    <property type="evidence" value="ECO:0007669"/>
    <property type="project" value="TreeGrafter"/>
</dbReference>
<dbReference type="STRING" id="403673.A0A177W7Q6"/>
<gene>
    <name evidence="2" type="ORF">BDEG_20305</name>
</gene>
<dbReference type="PANTHER" id="PTHR13410:SF9">
    <property type="entry name" value="PROTEIN PBDC1"/>
    <property type="match status" value="1"/>
</dbReference>
<evidence type="ECO:0000313" key="2">
    <source>
        <dbReference type="EMBL" id="OAJ36093.1"/>
    </source>
</evidence>
<dbReference type="InterPro" id="IPR008476">
    <property type="entry name" value="PBDC1_metazoa/fungi"/>
</dbReference>
<dbReference type="VEuPathDB" id="FungiDB:BDEG_20305"/>
<dbReference type="InterPro" id="IPR021148">
    <property type="entry name" value="Polysacc_synth_dom"/>
</dbReference>
<name>A0A177W7Q6_BATDL</name>
<dbReference type="Gene3D" id="1.10.3560.10">
    <property type="entry name" value="yst0336 like domain"/>
    <property type="match status" value="1"/>
</dbReference>
<dbReference type="eggNOG" id="KOG4093">
    <property type="taxonomic scope" value="Eukaryota"/>
</dbReference>
<feature type="domain" description="Polysaccharide biosynthesis" evidence="1">
    <location>
        <begin position="17"/>
        <end position="141"/>
    </location>
</feature>
<organism evidence="2 3">
    <name type="scientific">Batrachochytrium dendrobatidis (strain JEL423)</name>
    <dbReference type="NCBI Taxonomy" id="403673"/>
    <lineage>
        <taxon>Eukaryota</taxon>
        <taxon>Fungi</taxon>
        <taxon>Fungi incertae sedis</taxon>
        <taxon>Chytridiomycota</taxon>
        <taxon>Chytridiomycota incertae sedis</taxon>
        <taxon>Chytridiomycetes</taxon>
        <taxon>Rhizophydiales</taxon>
        <taxon>Rhizophydiales incertae sedis</taxon>
        <taxon>Batrachochytrium</taxon>
    </lineage>
</organism>
<sequence>MSVAGITAENAENLEDIEKQWAVKSFHHAETYFRLVSSIPPNKIKLTPIDDEIYTAFRAEFPDLDVGILKEMEDFKTDKSKAKWREFIMKYEDKVEDFNFGTLLRNRSGEDYGPDNCFFVTRFQFLCIEIARNREGSNDALCKK</sequence>
<reference evidence="2 3" key="2">
    <citation type="submission" date="2016-05" db="EMBL/GenBank/DDBJ databases">
        <title>Lineage-specific infection strategies underlie the spectrum of fungal disease in amphibians.</title>
        <authorList>
            <person name="Cuomo C.A."/>
            <person name="Farrer R.A."/>
            <person name="James T."/>
            <person name="Longcore J."/>
            <person name="Birren B."/>
        </authorList>
    </citation>
    <scope>NUCLEOTIDE SEQUENCE [LARGE SCALE GENOMIC DNA]</scope>
    <source>
        <strain evidence="2 3">JEL423</strain>
    </source>
</reference>
<dbReference type="InterPro" id="IPR023139">
    <property type="entry name" value="PBDC1-like_dom_sf"/>
</dbReference>
<evidence type="ECO:0000259" key="1">
    <source>
        <dbReference type="Pfam" id="PF04669"/>
    </source>
</evidence>
<reference evidence="2 3" key="1">
    <citation type="submission" date="2006-10" db="EMBL/GenBank/DDBJ databases">
        <title>The Genome Sequence of Batrachochytrium dendrobatidis JEL423.</title>
        <authorList>
            <consortium name="The Broad Institute Genome Sequencing Platform"/>
            <person name="Birren B."/>
            <person name="Lander E."/>
            <person name="Galagan J."/>
            <person name="Cuomo C."/>
            <person name="Devon K."/>
            <person name="Jaffe D."/>
            <person name="Butler J."/>
            <person name="Alvarez P."/>
            <person name="Gnerre S."/>
            <person name="Grabherr M."/>
            <person name="Kleber M."/>
            <person name="Mauceli E."/>
            <person name="Brockman W."/>
            <person name="Young S."/>
            <person name="LaButti K."/>
            <person name="Sykes S."/>
            <person name="DeCaprio D."/>
            <person name="Crawford M."/>
            <person name="Koehrsen M."/>
            <person name="Engels R."/>
            <person name="Montgomery P."/>
            <person name="Pearson M."/>
            <person name="Howarth C."/>
            <person name="Larson L."/>
            <person name="White J."/>
            <person name="O'Leary S."/>
            <person name="Kodira C."/>
            <person name="Zeng Q."/>
            <person name="Yandava C."/>
            <person name="Alvarado L."/>
            <person name="Longcore J."/>
            <person name="James T."/>
        </authorList>
    </citation>
    <scope>NUCLEOTIDE SEQUENCE [LARGE SCALE GENOMIC DNA]</scope>
    <source>
        <strain evidence="2 3">JEL423</strain>
    </source>
</reference>
<proteinExistence type="predicted"/>
<dbReference type="AlphaFoldDB" id="A0A177W7Q6"/>
<accession>A0A177W7Q6</accession>